<dbReference type="InterPro" id="IPR036179">
    <property type="entry name" value="Ig-like_dom_sf"/>
</dbReference>
<evidence type="ECO:0000313" key="7">
    <source>
        <dbReference type="Proteomes" id="UP000695023"/>
    </source>
</evidence>
<feature type="transmembrane region" description="Helical" evidence="5">
    <location>
        <begin position="137"/>
        <end position="164"/>
    </location>
</feature>
<evidence type="ECO:0000256" key="5">
    <source>
        <dbReference type="SAM" id="Phobius"/>
    </source>
</evidence>
<dbReference type="SUPFAM" id="SSF48726">
    <property type="entry name" value="Immunoglobulin"/>
    <property type="match status" value="2"/>
</dbReference>
<dbReference type="PROSITE" id="PS50835">
    <property type="entry name" value="IG_LIKE"/>
    <property type="match status" value="2"/>
</dbReference>
<keyword evidence="1" id="KW-0732">Signal</keyword>
<feature type="domain" description="Ig-like" evidence="6">
    <location>
        <begin position="16"/>
        <end position="90"/>
    </location>
</feature>
<feature type="domain" description="Ig-like" evidence="6">
    <location>
        <begin position="93"/>
        <end position="129"/>
    </location>
</feature>
<dbReference type="PANTHER" id="PTHR44337">
    <property type="entry name" value="CARCINOEMBRYONIC ANTIGEN-RELATED CELL ADHESION MOLECULE 8"/>
    <property type="match status" value="1"/>
</dbReference>
<keyword evidence="5" id="KW-0472">Membrane</keyword>
<dbReference type="InterPro" id="IPR013783">
    <property type="entry name" value="Ig-like_fold"/>
</dbReference>
<keyword evidence="3" id="KW-0325">Glycoprotein</keyword>
<keyword evidence="4" id="KW-0393">Immunoglobulin domain</keyword>
<keyword evidence="7" id="KW-1185">Reference proteome</keyword>
<dbReference type="RefSeq" id="XP_013763541.1">
    <property type="nucleotide sequence ID" value="XM_013908087.1"/>
</dbReference>
<evidence type="ECO:0000256" key="3">
    <source>
        <dbReference type="ARBA" id="ARBA00023180"/>
    </source>
</evidence>
<reference evidence="8" key="1">
    <citation type="submission" date="2025-08" db="UniProtKB">
        <authorList>
            <consortium name="RefSeq"/>
        </authorList>
    </citation>
    <scope>IDENTIFICATION</scope>
</reference>
<keyword evidence="5" id="KW-0812">Transmembrane</keyword>
<sequence length="169" mass="18224">KISGASVKPSPNLPVEGTPVNLTCEAIGQVFTRKWMKNNSDLNPTDNMVLSDNNRVLTFNTVNWKDNGEYVCQISNPVSSDGAKYVMIVNYGPEKVQLKGPNKINIKDTLNLTCSAESTPSATFSWLRNVPEPSSGLSAGAIAGIVIACFVLMAVAVGGGYFFYKKKQT</sequence>
<evidence type="ECO:0000259" key="6">
    <source>
        <dbReference type="PROSITE" id="PS50835"/>
    </source>
</evidence>
<dbReference type="Pfam" id="PF13927">
    <property type="entry name" value="Ig_3"/>
    <property type="match status" value="1"/>
</dbReference>
<dbReference type="InterPro" id="IPR007110">
    <property type="entry name" value="Ig-like_dom"/>
</dbReference>
<dbReference type="GeneID" id="102212904"/>
<dbReference type="InterPro" id="IPR003599">
    <property type="entry name" value="Ig_sub"/>
</dbReference>
<dbReference type="SMART" id="SM00409">
    <property type="entry name" value="IG"/>
    <property type="match status" value="1"/>
</dbReference>
<evidence type="ECO:0000313" key="8">
    <source>
        <dbReference type="RefSeq" id="XP_013763541.1"/>
    </source>
</evidence>
<dbReference type="InterPro" id="IPR003598">
    <property type="entry name" value="Ig_sub2"/>
</dbReference>
<protein>
    <submittedName>
        <fullName evidence="8">Carcinoembryonic antigen-related cell adhesion molecule 1-like</fullName>
    </submittedName>
</protein>
<evidence type="ECO:0000256" key="2">
    <source>
        <dbReference type="ARBA" id="ARBA00023157"/>
    </source>
</evidence>
<dbReference type="InterPro" id="IPR052598">
    <property type="entry name" value="IgSF_CEA-related"/>
</dbReference>
<accession>A0A9Y6J829</accession>
<dbReference type="Proteomes" id="UP000695023">
    <property type="component" value="Unplaced"/>
</dbReference>
<dbReference type="SMART" id="SM00408">
    <property type="entry name" value="IGc2"/>
    <property type="match status" value="1"/>
</dbReference>
<gene>
    <name evidence="8" type="primary">LOC102212904</name>
</gene>
<name>A0A9Y6J829_9CICH</name>
<organism evidence="7 8">
    <name type="scientific">Pundamilia nyererei</name>
    <dbReference type="NCBI Taxonomy" id="303518"/>
    <lineage>
        <taxon>Eukaryota</taxon>
        <taxon>Metazoa</taxon>
        <taxon>Chordata</taxon>
        <taxon>Craniata</taxon>
        <taxon>Vertebrata</taxon>
        <taxon>Euteleostomi</taxon>
        <taxon>Actinopterygii</taxon>
        <taxon>Neopterygii</taxon>
        <taxon>Teleostei</taxon>
        <taxon>Neoteleostei</taxon>
        <taxon>Acanthomorphata</taxon>
        <taxon>Ovalentaria</taxon>
        <taxon>Cichlomorphae</taxon>
        <taxon>Cichliformes</taxon>
        <taxon>Cichlidae</taxon>
        <taxon>African cichlids</taxon>
        <taxon>Pseudocrenilabrinae</taxon>
        <taxon>Haplochromini</taxon>
        <taxon>Pundamilia</taxon>
    </lineage>
</organism>
<proteinExistence type="predicted"/>
<dbReference type="PANTHER" id="PTHR44337:SF16">
    <property type="entry name" value="CARCINOEMBRYONIC ANTIGEN-RELATED CELL ADHESION MOLECULE 20-LIKE-RELATED"/>
    <property type="match status" value="1"/>
</dbReference>
<keyword evidence="5" id="KW-1133">Transmembrane helix</keyword>
<keyword evidence="2" id="KW-1015">Disulfide bond</keyword>
<evidence type="ECO:0000256" key="1">
    <source>
        <dbReference type="ARBA" id="ARBA00022729"/>
    </source>
</evidence>
<feature type="non-terminal residue" evidence="8">
    <location>
        <position position="1"/>
    </location>
</feature>
<dbReference type="Gene3D" id="2.60.40.10">
    <property type="entry name" value="Immunoglobulins"/>
    <property type="match status" value="2"/>
</dbReference>
<evidence type="ECO:0000256" key="4">
    <source>
        <dbReference type="ARBA" id="ARBA00023319"/>
    </source>
</evidence>
<dbReference type="AlphaFoldDB" id="A0A9Y6J829"/>